<organism evidence="1 2">
    <name type="scientific">Coleofasciculus chthonoplastes PCC 7420</name>
    <dbReference type="NCBI Taxonomy" id="118168"/>
    <lineage>
        <taxon>Bacteria</taxon>
        <taxon>Bacillati</taxon>
        <taxon>Cyanobacteriota</taxon>
        <taxon>Cyanophyceae</taxon>
        <taxon>Coleofasciculales</taxon>
        <taxon>Coleofasciculaceae</taxon>
        <taxon>Coleofasciculus</taxon>
    </lineage>
</organism>
<dbReference type="EMBL" id="DS989846">
    <property type="protein sequence ID" value="EDX76576.1"/>
    <property type="molecule type" value="Genomic_DNA"/>
</dbReference>
<proteinExistence type="predicted"/>
<name>B4VNL6_9CYAN</name>
<dbReference type="Proteomes" id="UP000003835">
    <property type="component" value="Unassembled WGS sequence"/>
</dbReference>
<dbReference type="AlphaFoldDB" id="B4VNL6"/>
<accession>B4VNL6</accession>
<dbReference type="HOGENOM" id="CLU_3151629_0_0_3"/>
<evidence type="ECO:0000313" key="1">
    <source>
        <dbReference type="EMBL" id="EDX76576.1"/>
    </source>
</evidence>
<sequence>MHQNSNPFQLINSRTKVKLTVKIRQQATGKKTQDIKGGYKGRLGITNR</sequence>
<keyword evidence="2" id="KW-1185">Reference proteome</keyword>
<reference evidence="1 2" key="1">
    <citation type="submission" date="2008-07" db="EMBL/GenBank/DDBJ databases">
        <authorList>
            <person name="Tandeau de Marsac N."/>
            <person name="Ferriera S."/>
            <person name="Johnson J."/>
            <person name="Kravitz S."/>
            <person name="Beeson K."/>
            <person name="Sutton G."/>
            <person name="Rogers Y.-H."/>
            <person name="Friedman R."/>
            <person name="Frazier M."/>
            <person name="Venter J.C."/>
        </authorList>
    </citation>
    <scope>NUCLEOTIDE SEQUENCE [LARGE SCALE GENOMIC DNA]</scope>
    <source>
        <strain evidence="1 2">PCC 7420</strain>
    </source>
</reference>
<evidence type="ECO:0000313" key="2">
    <source>
        <dbReference type="Proteomes" id="UP000003835"/>
    </source>
</evidence>
<gene>
    <name evidence="1" type="ORF">MC7420_4832</name>
</gene>
<protein>
    <submittedName>
        <fullName evidence="1">Uncharacterized protein</fullName>
    </submittedName>
</protein>